<feature type="transmembrane region" description="Helical" evidence="3">
    <location>
        <begin position="388"/>
        <end position="407"/>
    </location>
</feature>
<feature type="transmembrane region" description="Helical" evidence="3">
    <location>
        <begin position="785"/>
        <end position="803"/>
    </location>
</feature>
<evidence type="ECO:0000256" key="2">
    <source>
        <dbReference type="SAM" id="MobiDB-lite"/>
    </source>
</evidence>
<feature type="transmembrane region" description="Helical" evidence="3">
    <location>
        <begin position="36"/>
        <end position="56"/>
    </location>
</feature>
<feature type="transmembrane region" description="Helical" evidence="3">
    <location>
        <begin position="218"/>
        <end position="235"/>
    </location>
</feature>
<feature type="transmembrane region" description="Helical" evidence="3">
    <location>
        <begin position="730"/>
        <end position="752"/>
    </location>
</feature>
<dbReference type="EMBL" id="LT969573">
    <property type="protein sequence ID" value="SOV79843.1"/>
    <property type="molecule type" value="Genomic_DNA"/>
</dbReference>
<dbReference type="OrthoDB" id="372561at2759"/>
<feature type="compositionally biased region" description="Acidic residues" evidence="2">
    <location>
        <begin position="1210"/>
        <end position="1220"/>
    </location>
</feature>
<name>A0A2P9DFU2_PLARE</name>
<feature type="transmembrane region" description="Helical" evidence="3">
    <location>
        <begin position="306"/>
        <end position="334"/>
    </location>
</feature>
<dbReference type="VEuPathDB" id="PlasmoDB:PRG01_1024000"/>
<feature type="transmembrane region" description="Helical" evidence="3">
    <location>
        <begin position="160"/>
        <end position="178"/>
    </location>
</feature>
<feature type="transmembrane region" description="Helical" evidence="3">
    <location>
        <begin position="187"/>
        <end position="206"/>
    </location>
</feature>
<dbReference type="PANTHER" id="PTHR36489:SF1">
    <property type="entry name" value="G-PROTEIN COUPLED RECEPTORS FAMILY 1 PROFILE DOMAIN-CONTAINING PROTEIN"/>
    <property type="match status" value="1"/>
</dbReference>
<keyword evidence="3" id="KW-0472">Membrane</keyword>
<keyword evidence="1" id="KW-0175">Coiled coil</keyword>
<proteinExistence type="predicted"/>
<evidence type="ECO:0000313" key="5">
    <source>
        <dbReference type="Proteomes" id="UP000240500"/>
    </source>
</evidence>
<feature type="coiled-coil region" evidence="1">
    <location>
        <begin position="1283"/>
        <end position="1313"/>
    </location>
</feature>
<dbReference type="VEuPathDB" id="PlasmoDB:PRCDC_1024800"/>
<gene>
    <name evidence="4" type="ORF">PRG01_1024000</name>
</gene>
<feature type="transmembrane region" description="Helical" evidence="3">
    <location>
        <begin position="627"/>
        <end position="647"/>
    </location>
</feature>
<dbReference type="PANTHER" id="PTHR36489">
    <property type="entry name" value="PROTEIN-COUPLED RECEPTOR GPR1, PUTATIVE-RELATED"/>
    <property type="match status" value="1"/>
</dbReference>
<evidence type="ECO:0000313" key="4">
    <source>
        <dbReference type="EMBL" id="SOV79843.1"/>
    </source>
</evidence>
<keyword evidence="3" id="KW-0812">Transmembrane</keyword>
<protein>
    <submittedName>
        <fullName evidence="4">Uncharacterized protein</fullName>
    </submittedName>
</protein>
<organism evidence="4 5">
    <name type="scientific">Plasmodium reichenowi</name>
    <dbReference type="NCBI Taxonomy" id="5854"/>
    <lineage>
        <taxon>Eukaryota</taxon>
        <taxon>Sar</taxon>
        <taxon>Alveolata</taxon>
        <taxon>Apicomplexa</taxon>
        <taxon>Aconoidasida</taxon>
        <taxon>Haemosporida</taxon>
        <taxon>Plasmodiidae</taxon>
        <taxon>Plasmodium</taxon>
        <taxon>Plasmodium (Laverania)</taxon>
    </lineage>
</organism>
<feature type="transmembrane region" description="Helical" evidence="3">
    <location>
        <begin position="598"/>
        <end position="620"/>
    </location>
</feature>
<feature type="transmembrane region" description="Helical" evidence="3">
    <location>
        <begin position="695"/>
        <end position="718"/>
    </location>
</feature>
<evidence type="ECO:0000256" key="1">
    <source>
        <dbReference type="SAM" id="Coils"/>
    </source>
</evidence>
<evidence type="ECO:0000256" key="3">
    <source>
        <dbReference type="SAM" id="Phobius"/>
    </source>
</evidence>
<accession>A0A2P9DFU2</accession>
<dbReference type="Proteomes" id="UP000240500">
    <property type="component" value="Chromosome 10"/>
</dbReference>
<feature type="region of interest" description="Disordered" evidence="2">
    <location>
        <begin position="1210"/>
        <end position="1229"/>
    </location>
</feature>
<reference evidence="4 5" key="1">
    <citation type="submission" date="2016-09" db="EMBL/GenBank/DDBJ databases">
        <authorList>
            <consortium name="Pathogen Informatics"/>
        </authorList>
    </citation>
    <scope>NUCLEOTIDE SEQUENCE [LARGE SCALE GENOMIC DNA]</scope>
</reference>
<keyword evidence="3" id="KW-1133">Transmembrane helix</keyword>
<sequence>MDSNNIVYIEKKTKEKKKEEEKEKNKEFDSSHMKNIFLLVIHFLFYIILVHIYYTYNNENLLQCFNNSFSYILKSPYLNIYDVEIIQNNLSNISQMCNHDKLNYSKYIDTDYFKYSFLFYNQHVNTYIDYVIIFHKLNQSEILKKEIHISITKYFFWKEWVLYIFFNLMTCAIINIYWKKKERKENIFHVSVISLININIIYQQFIDSIEYGSTYEKFIALLIYIYYILLIVNIFKELSKVSKIFRIPINIIINTLKHNKVLFISLSAFVIVPFVKYITSLQNYSDYIKSFDLFEKNNIYKNEYPYYFLFSLIYNFFFIPMIIVISTASTFLLVNKNDLLLNCKIRNIPLWLKIKEYLFFFQVNKKLNKQNMFISDEKNIKNMSILKLSNISCFGLFFIFLILKINFDQSSYDHINKKYNLLLKEYFLTHTNMEKSYDTFTYSADYYNFLNSIVIKNIMRNKKDLQNKNLFDINLNLNDYNISIYDDFFNPFPYDVFLKFSGDNQISDEITIGNPLLAHESNNESTKLENYKSIIEDNKGRIKYYDAYSILYNFEYSLSLLIRTSFNVQNYGVFKKDKEIFVHEIYEDNYNNMYNYKYILLIIMFIITIIYLILTIFMVYYIRSKIYISFFSFFFLNCFFFFLFHFMSFTPVSYFYDYINDIKENQISEIFNDMNKQDNFRSLLFDLLKIKWYKFYANLFSYIIILTSLLNFFFFFFINHISFLIKYKKIFLFVSIPIWISVFFLSLIGSYFPCNIQKNIFKWILLFYQIQTNQNSFPYEVLNKFIFVFFLFYLTSIFLFIYVKKKPNIIKLKKRNYQNDKDTKQVPFNHTNIYENYDILLYFKALLYSLDKTFEKVQLLKEKNKFSQMLNLQINIYNMYEKQKMMLQYGDINAQGNYMMRNQDNYFMNGQGNNYMMRNQDNYFINGQGNNYMNGQTNNYMNGQENNYTNSQTNNFMNGQMNNCMNGQENNYTNSQKNNFMNGQMNNCMNGQMNNCMNGQENNYTNSQKNNFMNGQMNNCMNGQMNNCMNGQENNYTNSQKNNFMNGQTNNYMNGQTNNYMNGQTNNYMNGQENNYMNGQTNNFMNGQENNYMNGQTNNFMNGQMNNFVNGQMNNFMNGQMNNFMNGQMNNFVNGQMNNFVNGQMNNYMNSQVHTENPYRPNENVQTSSQIMNGKHNYDHRMAGNIQEGKGINTNAKHKLYEIKKNDDHDIIDEDTSNNEDLERQNKNKDDEVDMIEKIENMSLFFTNILNEKYDFNFLKDENIKNNKKKTLVQWIISGLYDKDNYRRNEENKEKRQKNTKQLKRMIENLNEDLYYIDKIKISFTYLLFLKIKKYILIQKFNNLKEKKGELKTTYQNKILYKTHLSKVQHNLTKQMYQLEKNVLITNNLRDGLIHIIEDEAFYKKDEKKEEIINEEDQSNKGRIFEK</sequence>